<feature type="compositionally biased region" description="Pro residues" evidence="8">
    <location>
        <begin position="1350"/>
        <end position="1368"/>
    </location>
</feature>
<feature type="compositionally biased region" description="Pro residues" evidence="8">
    <location>
        <begin position="650"/>
        <end position="662"/>
    </location>
</feature>
<dbReference type="SMART" id="SM00468">
    <property type="entry name" value="PreSET"/>
    <property type="match status" value="1"/>
</dbReference>
<feature type="region of interest" description="Disordered" evidence="8">
    <location>
        <begin position="1090"/>
        <end position="1144"/>
    </location>
</feature>
<evidence type="ECO:0000256" key="1">
    <source>
        <dbReference type="ARBA" id="ARBA00004286"/>
    </source>
</evidence>
<evidence type="ECO:0000256" key="7">
    <source>
        <dbReference type="ARBA" id="ARBA00022833"/>
    </source>
</evidence>
<dbReference type="InterPro" id="IPR046341">
    <property type="entry name" value="SET_dom_sf"/>
</dbReference>
<evidence type="ECO:0000256" key="5">
    <source>
        <dbReference type="ARBA" id="ARBA00022691"/>
    </source>
</evidence>
<dbReference type="SUPFAM" id="SSF82199">
    <property type="entry name" value="SET domain"/>
    <property type="match status" value="2"/>
</dbReference>
<accession>A0ABQ8UP56</accession>
<keyword evidence="3" id="KW-0489">Methyltransferase</keyword>
<feature type="region of interest" description="Disordered" evidence="8">
    <location>
        <begin position="400"/>
        <end position="451"/>
    </location>
</feature>
<feature type="compositionally biased region" description="Acidic residues" evidence="8">
    <location>
        <begin position="530"/>
        <end position="541"/>
    </location>
</feature>
<evidence type="ECO:0000259" key="9">
    <source>
        <dbReference type="PROSITE" id="PS50280"/>
    </source>
</evidence>
<feature type="region of interest" description="Disordered" evidence="8">
    <location>
        <begin position="1346"/>
        <end position="1398"/>
    </location>
</feature>
<keyword evidence="6" id="KW-0479">Metal-binding</keyword>
<feature type="region of interest" description="Disordered" evidence="8">
    <location>
        <begin position="1039"/>
        <end position="1062"/>
    </location>
</feature>
<feature type="compositionally biased region" description="Pro residues" evidence="8">
    <location>
        <begin position="670"/>
        <end position="680"/>
    </location>
</feature>
<dbReference type="EMBL" id="JAPMOS010000028">
    <property type="protein sequence ID" value="KAJ4458505.1"/>
    <property type="molecule type" value="Genomic_DNA"/>
</dbReference>
<evidence type="ECO:0000313" key="11">
    <source>
        <dbReference type="Proteomes" id="UP001141327"/>
    </source>
</evidence>
<feature type="region of interest" description="Disordered" evidence="8">
    <location>
        <begin position="496"/>
        <end position="579"/>
    </location>
</feature>
<feature type="compositionally biased region" description="Pro residues" evidence="8">
    <location>
        <begin position="440"/>
        <end position="449"/>
    </location>
</feature>
<feature type="compositionally biased region" description="Pro residues" evidence="8">
    <location>
        <begin position="695"/>
        <end position="705"/>
    </location>
</feature>
<keyword evidence="4" id="KW-0808">Transferase</keyword>
<organism evidence="10 11">
    <name type="scientific">Paratrimastix pyriformis</name>
    <dbReference type="NCBI Taxonomy" id="342808"/>
    <lineage>
        <taxon>Eukaryota</taxon>
        <taxon>Metamonada</taxon>
        <taxon>Preaxostyla</taxon>
        <taxon>Paratrimastigidae</taxon>
        <taxon>Paratrimastix</taxon>
    </lineage>
</organism>
<dbReference type="Proteomes" id="UP001141327">
    <property type="component" value="Unassembled WGS sequence"/>
</dbReference>
<keyword evidence="11" id="KW-1185">Reference proteome</keyword>
<feature type="compositionally biased region" description="Basic residues" evidence="8">
    <location>
        <begin position="810"/>
        <end position="825"/>
    </location>
</feature>
<feature type="compositionally biased region" description="Low complexity" evidence="8">
    <location>
        <begin position="1102"/>
        <end position="1120"/>
    </location>
</feature>
<keyword evidence="2" id="KW-0158">Chromosome</keyword>
<comment type="subcellular location">
    <subcellularLocation>
        <location evidence="1">Chromosome</location>
    </subcellularLocation>
</comment>
<feature type="compositionally biased region" description="Low complexity" evidence="8">
    <location>
        <begin position="715"/>
        <end position="738"/>
    </location>
</feature>
<evidence type="ECO:0000256" key="3">
    <source>
        <dbReference type="ARBA" id="ARBA00022603"/>
    </source>
</evidence>
<feature type="compositionally biased region" description="Low complexity" evidence="8">
    <location>
        <begin position="331"/>
        <end position="346"/>
    </location>
</feature>
<evidence type="ECO:0000256" key="8">
    <source>
        <dbReference type="SAM" id="MobiDB-lite"/>
    </source>
</evidence>
<feature type="compositionally biased region" description="Low complexity" evidence="8">
    <location>
        <begin position="1281"/>
        <end position="1298"/>
    </location>
</feature>
<comment type="caution">
    <text evidence="10">The sequence shown here is derived from an EMBL/GenBank/DDBJ whole genome shotgun (WGS) entry which is preliminary data.</text>
</comment>
<reference evidence="10" key="1">
    <citation type="journal article" date="2022" name="bioRxiv">
        <title>Genomics of Preaxostyla Flagellates Illuminates Evolutionary Transitions and the Path Towards Mitochondrial Loss.</title>
        <authorList>
            <person name="Novak L.V.F."/>
            <person name="Treitli S.C."/>
            <person name="Pyrih J."/>
            <person name="Halakuc P."/>
            <person name="Pipaliya S.V."/>
            <person name="Vacek V."/>
            <person name="Brzon O."/>
            <person name="Soukal P."/>
            <person name="Eme L."/>
            <person name="Dacks J.B."/>
            <person name="Karnkowska A."/>
            <person name="Elias M."/>
            <person name="Hampl V."/>
        </authorList>
    </citation>
    <scope>NUCLEOTIDE SEQUENCE</scope>
    <source>
        <strain evidence="10">RCP-MX</strain>
    </source>
</reference>
<feature type="region of interest" description="Disordered" evidence="8">
    <location>
        <begin position="874"/>
        <end position="964"/>
    </location>
</feature>
<dbReference type="Gene3D" id="2.170.270.10">
    <property type="entry name" value="SET domain"/>
    <property type="match status" value="2"/>
</dbReference>
<dbReference type="PANTHER" id="PTHR46223:SF3">
    <property type="entry name" value="HISTONE-LYSINE N-METHYLTRANSFERASE SET-23"/>
    <property type="match status" value="1"/>
</dbReference>
<dbReference type="PROSITE" id="PS50280">
    <property type="entry name" value="SET"/>
    <property type="match status" value="1"/>
</dbReference>
<feature type="domain" description="SET" evidence="9">
    <location>
        <begin position="1422"/>
        <end position="1544"/>
    </location>
</feature>
<feature type="compositionally biased region" description="Pro residues" evidence="8">
    <location>
        <begin position="739"/>
        <end position="749"/>
    </location>
</feature>
<dbReference type="Pfam" id="PF00856">
    <property type="entry name" value="SET"/>
    <property type="match status" value="1"/>
</dbReference>
<evidence type="ECO:0000256" key="6">
    <source>
        <dbReference type="ARBA" id="ARBA00022723"/>
    </source>
</evidence>
<evidence type="ECO:0000256" key="2">
    <source>
        <dbReference type="ARBA" id="ARBA00022454"/>
    </source>
</evidence>
<dbReference type="SMART" id="SM00317">
    <property type="entry name" value="SET"/>
    <property type="match status" value="1"/>
</dbReference>
<feature type="compositionally biased region" description="Pro residues" evidence="8">
    <location>
        <begin position="759"/>
        <end position="769"/>
    </location>
</feature>
<keyword evidence="5" id="KW-0949">S-adenosyl-L-methionine</keyword>
<sequence length="1554" mass="160737">MTDILGSMTPRQTLWDPASQLEVTMMGRIQVEQRKKLTRALADQCWWAVLWGQICWRTCHFDCMILLDPAAAGFSLFPDISKSFGPKIEQQQATVAPAPAPSDAETALIYVSYAENTFVEQSALAECNRKRLIAIDPKHGASDARLLYGDQPGPFGAGPGLLLYDLSEGAENFPIPVFNEYDSEVPSPFHYIARDYVFSVRVRQTLESQPLYCSCSHCAADGAGRCGCLKRWEDLNADKVLPGCPYDAEGRVLVSPDVLLVECSRRCHHSPHMVVVPLDPAPSSAGAGSPDLSLSEGSPSPTASAPSPPAGAPHLGLLGPEERLRGGAGTPSSPRCSPPAASLLLAEPPPPHEAALGAVPTLGLDEPEFLFPDADADADADADMLPGPGAFLSDFQVLSPFHEPPDSAQAHLPLGGFEEGLHPQAHQPHQAARHEALEAQPPPLGPPPLEVLRPCFSRLPAPPRAGIRTAAPTAAPTVAARDAAVPAPCLCPGHQGEPISAATQPQSQPQGSATAAGYPPEEQPRGSGEGEGEGSDDDVEWVGEHGPVAGRHDGGGPRAAWHPATPPPPREGCCPEEPLPPSQLRPDLSMPARPGHLLGLEPSLTRALALALASPVRLGMGGAGLLPLPATGPMPAIQPPPFARPFAPHSGPPLVAPGPPLAPRLFGAPGMPPLPSPDPAPASGSFLVASLVAPPACPSPRPQAAPSPDLLGLEGPRSPSPGASGLPPLCLLPSGTEPSPGPSPGPGPSPSLDLNLNPSPSPVPSPSPSPSVDGDADAHEAPSHVAGRGRGRGRRSGPWSRELEGLFRFSPRKHNHGRGRGRGRGRGGPGRGGMAIGAAALPAPSEAPLQVAPVAVADQKGALCDVLSPILLEASSASPSPPPDGATSAAAHPPPPPRRPRRSRCPAAFGGSPPARVKRPRRLGGEAVSGSSSPEGGQAPRRPQTSRKSTRVQHKEADRVQRVQADRVQRLLALRQAQDEARCRGLVWSRQTTLREQPHLPPPGDPRAPLAALGIPAAMGGGAARAGDPGPWGDWGAGDEGSPAAALGLPRNPQAPLPPSCAGGPRRAVMCHRSPLADSVEALMGHLAAAPAPADTPPGPGPEALSPALRPASPPHLRSAPTPPPAPAGGHEGEGAGGEAALPPWCPPALTQALSPLPLCRQAARPLWRRPPAAPAPGPPELSAYAARVDQWLRHSAMLLLARAQWDPHQHPPHSAQGHGHGPTQATSVTAATACAGVGVGAGVAAVSLPMVAPPAPAGCPSRPPAPGSASLALASLVSPLAPTAGAPQGPGQPASHPGAPPKEHEGPEGPGPLAALLATAPAGGRSGQLCPGCWARMQRVLPDLYAPPTARPPDPLRPPAPGAPSHPPGGDQALAAPLAPGTLPPLPGPQPAPPAALGAALAGARGGWGCPLQVVQRGMRYRVEVFRTHDRGWGVRAGEPIPEHAFVCLYLGELISAEEGDQRGRAYDRRHCSTLFDLDLTAPRYTVDCTYYSNVARFINHDHNPNLDVYKVFIDCDEPEFFYLGFFTSRPVGQGEELSFDYRYEAVPRHAPS</sequence>
<name>A0ABQ8UP56_9EUKA</name>
<gene>
    <name evidence="10" type="ORF">PAPYR_5696</name>
</gene>
<dbReference type="Pfam" id="PF05033">
    <property type="entry name" value="Pre-SET"/>
    <property type="match status" value="1"/>
</dbReference>
<proteinExistence type="predicted"/>
<feature type="compositionally biased region" description="Gly residues" evidence="8">
    <location>
        <begin position="826"/>
        <end position="835"/>
    </location>
</feature>
<feature type="compositionally biased region" description="Polar residues" evidence="8">
    <location>
        <begin position="501"/>
        <end position="513"/>
    </location>
</feature>
<keyword evidence="7" id="KW-0862">Zinc</keyword>
<protein>
    <submittedName>
        <fullName evidence="10">Histone-lysine N-methyltransferase SUV39H1</fullName>
    </submittedName>
</protein>
<evidence type="ECO:0000313" key="10">
    <source>
        <dbReference type="EMBL" id="KAJ4458505.1"/>
    </source>
</evidence>
<feature type="compositionally biased region" description="Pro residues" evidence="8">
    <location>
        <begin position="1383"/>
        <end position="1395"/>
    </location>
</feature>
<dbReference type="InterPro" id="IPR001214">
    <property type="entry name" value="SET_dom"/>
</dbReference>
<feature type="compositionally biased region" description="Basic and acidic residues" evidence="8">
    <location>
        <begin position="953"/>
        <end position="964"/>
    </location>
</feature>
<dbReference type="InterPro" id="IPR050973">
    <property type="entry name" value="H3K9_Histone-Lys_N-MTase"/>
</dbReference>
<feature type="region of interest" description="Disordered" evidence="8">
    <location>
        <begin position="1281"/>
        <end position="1319"/>
    </location>
</feature>
<feature type="region of interest" description="Disordered" evidence="8">
    <location>
        <begin position="639"/>
        <end position="839"/>
    </location>
</feature>
<dbReference type="PANTHER" id="PTHR46223">
    <property type="entry name" value="HISTONE-LYSINE N-METHYLTRANSFERASE SUV39H"/>
    <property type="match status" value="1"/>
</dbReference>
<feature type="region of interest" description="Disordered" evidence="8">
    <location>
        <begin position="278"/>
        <end position="349"/>
    </location>
</feature>
<evidence type="ECO:0000256" key="4">
    <source>
        <dbReference type="ARBA" id="ARBA00022679"/>
    </source>
</evidence>
<dbReference type="InterPro" id="IPR007728">
    <property type="entry name" value="Pre-SET_dom"/>
</dbReference>